<dbReference type="RefSeq" id="WP_166156086.1">
    <property type="nucleotide sequence ID" value="NZ_JAAOIW010000021.1"/>
</dbReference>
<comment type="caution">
    <text evidence="1">The sequence shown here is derived from an EMBL/GenBank/DDBJ whole genome shotgun (WGS) entry which is preliminary data.</text>
</comment>
<gene>
    <name evidence="1" type="ORF">G9U52_33555</name>
</gene>
<accession>A0ABX0JH16</accession>
<organism evidence="1 2">
    <name type="scientific">Paenibacillus agricola</name>
    <dbReference type="NCBI Taxonomy" id="2716264"/>
    <lineage>
        <taxon>Bacteria</taxon>
        <taxon>Bacillati</taxon>
        <taxon>Bacillota</taxon>
        <taxon>Bacilli</taxon>
        <taxon>Bacillales</taxon>
        <taxon>Paenibacillaceae</taxon>
        <taxon>Paenibacillus</taxon>
    </lineage>
</organism>
<dbReference type="EMBL" id="JAAOIW010000021">
    <property type="protein sequence ID" value="NHN34690.1"/>
    <property type="molecule type" value="Genomic_DNA"/>
</dbReference>
<evidence type="ECO:0000313" key="1">
    <source>
        <dbReference type="EMBL" id="NHN34690.1"/>
    </source>
</evidence>
<sequence length="222" mass="26118">MGINFEDWSTRISSRSDLTGRLTHLTKPIDGVDIKEKTFDQINELAVDNLIKILTEQKLIGSSRKGFIVGNNKAVCFQETPLYGLIQNVEHEKARRLRNPTEKLRYCGVGLSFIKPIVYHKYNGRPVIYEKTEEAKRFLPQEQWWRIVDIEYGFNEPWSWNITDWTHEREWRVKGDMSIDIETDYIHIILYNPNTVKYFLEKCPPKFIPHLNGITTLTSILM</sequence>
<proteinExistence type="predicted"/>
<reference evidence="1" key="1">
    <citation type="submission" date="2020-03" db="EMBL/GenBank/DDBJ databases">
        <title>Draft sequencing of Paenibacilllus sp. S3N08.</title>
        <authorList>
            <person name="Kim D.-U."/>
        </authorList>
    </citation>
    <scope>NUCLEOTIDE SEQUENCE</scope>
    <source>
        <strain evidence="1">S3N08</strain>
    </source>
</reference>
<evidence type="ECO:0000313" key="2">
    <source>
        <dbReference type="Proteomes" id="UP001165962"/>
    </source>
</evidence>
<name>A0ABX0JH16_9BACL</name>
<dbReference type="Proteomes" id="UP001165962">
    <property type="component" value="Unassembled WGS sequence"/>
</dbReference>
<protein>
    <submittedName>
        <fullName evidence="1">DUF2971 domain-containing protein</fullName>
    </submittedName>
</protein>
<keyword evidence="2" id="KW-1185">Reference proteome</keyword>